<protein>
    <submittedName>
        <fullName evidence="2">Uncharacterized protein</fullName>
    </submittedName>
</protein>
<proteinExistence type="predicted"/>
<dbReference type="AlphaFoldDB" id="A0A077R248"/>
<evidence type="ECO:0000256" key="1">
    <source>
        <dbReference type="SAM" id="MobiDB-lite"/>
    </source>
</evidence>
<feature type="compositionally biased region" description="Basic and acidic residues" evidence="1">
    <location>
        <begin position="11"/>
        <end position="24"/>
    </location>
</feature>
<feature type="region of interest" description="Disordered" evidence="1">
    <location>
        <begin position="1"/>
        <end position="24"/>
    </location>
</feature>
<dbReference type="EMBL" id="HG529494">
    <property type="protein sequence ID" value="CDI51024.1"/>
    <property type="molecule type" value="Genomic_DNA"/>
</dbReference>
<name>A0A077R248_9BASI</name>
<evidence type="ECO:0000313" key="2">
    <source>
        <dbReference type="EMBL" id="CDI51024.1"/>
    </source>
</evidence>
<feature type="compositionally biased region" description="Basic residues" evidence="1">
    <location>
        <begin position="1"/>
        <end position="10"/>
    </location>
</feature>
<accession>A0A077R248</accession>
<organism evidence="2">
    <name type="scientific">Melanopsichium pennsylvanicum 4</name>
    <dbReference type="NCBI Taxonomy" id="1398559"/>
    <lineage>
        <taxon>Eukaryota</taxon>
        <taxon>Fungi</taxon>
        <taxon>Dikarya</taxon>
        <taxon>Basidiomycota</taxon>
        <taxon>Ustilaginomycotina</taxon>
        <taxon>Ustilaginomycetes</taxon>
        <taxon>Ustilaginales</taxon>
        <taxon>Ustilaginaceae</taxon>
        <taxon>Melanopsichium</taxon>
    </lineage>
</organism>
<sequence>MYLHQLKQKRKGAEGERGAGKDADEHAKHLYTLIVSVTPMHWDENLQASK</sequence>
<reference evidence="2" key="1">
    <citation type="journal article" date="2014" name="Genome Biol. Evol.">
        <title>Gene Loss Rather Than Gene Gain Is Associated with a Host Jump from Monocots to Dicots in the Smut Fungus Melanopsichium pennsylvanicum.</title>
        <authorList>
            <person name="Sharma R."/>
            <person name="Mishra B."/>
            <person name="Runge F."/>
            <person name="Thines M."/>
        </authorList>
    </citation>
    <scope>NUCLEOTIDE SEQUENCE</scope>
    <source>
        <strain evidence="2">4</strain>
    </source>
</reference>